<name>A0A7S9PR12_9FLAV</name>
<keyword evidence="1" id="KW-0472">Membrane</keyword>
<feature type="transmembrane region" description="Helical" evidence="1">
    <location>
        <begin position="184"/>
        <end position="201"/>
    </location>
</feature>
<evidence type="ECO:0000313" key="2">
    <source>
        <dbReference type="EMBL" id="QPG92988.1"/>
    </source>
</evidence>
<reference evidence="2" key="1">
    <citation type="submission" date="2020-07" db="EMBL/GenBank/DDBJ databases">
        <authorList>
            <person name="Guo L."/>
            <person name="Lu X."/>
            <person name="Guo D."/>
        </authorList>
    </citation>
    <scope>NUCLEOTIDE SEQUENCE</scope>
    <source>
        <strain evidence="2">018</strain>
    </source>
</reference>
<keyword evidence="1" id="KW-1133">Transmembrane helix</keyword>
<feature type="transmembrane region" description="Helical" evidence="1">
    <location>
        <begin position="463"/>
        <end position="480"/>
    </location>
</feature>
<feature type="transmembrane region" description="Helical" evidence="1">
    <location>
        <begin position="87"/>
        <end position="110"/>
    </location>
</feature>
<organism evidence="2">
    <name type="scientific">Jingmen tick virus</name>
    <dbReference type="NCBI Taxonomy" id="1172985"/>
    <lineage>
        <taxon>Viruses</taxon>
        <taxon>Riboviria</taxon>
        <taxon>Orthornavirae</taxon>
        <taxon>Kitrinoviricota</taxon>
        <taxon>Flasuviricetes</taxon>
        <taxon>Amarillovirales</taxon>
        <taxon>Flaviviridae</taxon>
        <taxon>Jingmenvirus group</taxon>
    </lineage>
</organism>
<feature type="transmembrane region" description="Helical" evidence="1">
    <location>
        <begin position="517"/>
        <end position="539"/>
    </location>
</feature>
<feature type="transmembrane region" description="Helical" evidence="1">
    <location>
        <begin position="317"/>
        <end position="336"/>
    </location>
</feature>
<evidence type="ECO:0000256" key="1">
    <source>
        <dbReference type="SAM" id="Phobius"/>
    </source>
</evidence>
<feature type="transmembrane region" description="Helical" evidence="1">
    <location>
        <begin position="58"/>
        <end position="81"/>
    </location>
</feature>
<proteinExistence type="predicted"/>
<keyword evidence="1" id="KW-0812">Transmembrane</keyword>
<accession>A0A7S9PR12</accession>
<feature type="transmembrane region" description="Helical" evidence="1">
    <location>
        <begin position="407"/>
        <end position="425"/>
    </location>
</feature>
<feature type="transmembrane region" description="Helical" evidence="1">
    <location>
        <begin position="153"/>
        <end position="172"/>
    </location>
</feature>
<sequence>MKIHGFTRRAQLEIHRMYEMYDTYARDFRIDELIGKNAMGVFVSFFDRIGIAVDHKMLFLSVSLLCVGVALYFAVTISWIWRLIAGVVLISFEYQALGLVFIGLGLLRVVLPRKQTADASEGGNRTLNQLIWLVVVILTVSVVAHFMGHMNEVNIAISASVVAVLFLLMASSQARTHSSDFVKVLKVVLAIVGVIVVYTVLARTSENNLGRAKRAIFGIIKYSDWDDVMDSIELATIKKRFYEDHMHIYDNISPELRATSFDALRVTPDTTKRENIRFEHMGIAKPVEGNYAVVLLNTLSEHWGPTVSVPVGFWQDMYRAMSHMCLIIIIVMMALFTKMARLGRSCGVDGYVITVETKKGMCAETNTLQSSPTLLDYIKGLLSSEKWILIWFGETIVFVVYTSGANAIPSVLMCVLMVFIAMWIYDKTVMKEWMRSAESLGRRWKLFKDLYDMSPSGSGDPEGMCRLLVMFSFFLGMGFVSFVDGLLWYTTIRWFVCAAACFLFVTNRGKEGQVEFLIGVILVYKCYTPAAVWLTMWMFRHSTNRQNMVAKKGCPFFEPFRMDEVNEPINLNPG</sequence>
<dbReference type="EMBL" id="MT748000">
    <property type="protein sequence ID" value="QPG92988.1"/>
    <property type="molecule type" value="Genomic_RNA"/>
</dbReference>
<protein>
    <submittedName>
        <fullName evidence="2">Membrane protein</fullName>
    </submittedName>
</protein>
<feature type="transmembrane region" description="Helical" evidence="1">
    <location>
        <begin position="130"/>
        <end position="147"/>
    </location>
</feature>